<keyword evidence="2" id="KW-1185">Reference proteome</keyword>
<reference evidence="1" key="1">
    <citation type="submission" date="2023-04" db="EMBL/GenBank/DDBJ databases">
        <title>Draft Genome sequencing of Naganishia species isolated from polar environments using Oxford Nanopore Technology.</title>
        <authorList>
            <person name="Leo P."/>
            <person name="Venkateswaran K."/>
        </authorList>
    </citation>
    <scope>NUCLEOTIDE SEQUENCE</scope>
    <source>
        <strain evidence="1">DBVPG 5303</strain>
    </source>
</reference>
<protein>
    <submittedName>
        <fullName evidence="1">Uncharacterized protein</fullName>
    </submittedName>
</protein>
<name>A0ACC2XN40_9TREE</name>
<sequence>MPMDTAEYLTSQGWKGKGTGKWSFSGFGCPTSSSPVTPWPALKHGHVTRPLAVVQKKTLGGVGKDRDEAVPFWDNIFAAAAINIKVSSEAPTPVTSGTATPVEDDSPAPSKHSSMNAFARGKKEMARRLLYSKFFRGDVLVSEDLDKIPVPSSSAPSTSNGMEAGSSTLLAAARGIASSSTSRSGTDTPDTDAAEPVNATSSSSSRESAEEKARRKAKKASKKAAKAEAKAAKVAKKEFKARKRAEKADHESLTSDDKKERRKGKDKRKLSEVALSANDAEGEEKKKRKRSQVDSVQEQGAADGEDTETPSPRKKKKKREIAE</sequence>
<dbReference type="Proteomes" id="UP001234202">
    <property type="component" value="Unassembled WGS sequence"/>
</dbReference>
<gene>
    <name evidence="1" type="ORF">QFC24_002964</name>
</gene>
<evidence type="ECO:0000313" key="1">
    <source>
        <dbReference type="EMBL" id="KAJ9125030.1"/>
    </source>
</evidence>
<dbReference type="EMBL" id="JASBWV010000008">
    <property type="protein sequence ID" value="KAJ9125030.1"/>
    <property type="molecule type" value="Genomic_DNA"/>
</dbReference>
<comment type="caution">
    <text evidence="1">The sequence shown here is derived from an EMBL/GenBank/DDBJ whole genome shotgun (WGS) entry which is preliminary data.</text>
</comment>
<proteinExistence type="predicted"/>
<accession>A0ACC2XN40</accession>
<organism evidence="1 2">
    <name type="scientific">Naganishia onofrii</name>
    <dbReference type="NCBI Taxonomy" id="1851511"/>
    <lineage>
        <taxon>Eukaryota</taxon>
        <taxon>Fungi</taxon>
        <taxon>Dikarya</taxon>
        <taxon>Basidiomycota</taxon>
        <taxon>Agaricomycotina</taxon>
        <taxon>Tremellomycetes</taxon>
        <taxon>Filobasidiales</taxon>
        <taxon>Filobasidiaceae</taxon>
        <taxon>Naganishia</taxon>
    </lineage>
</organism>
<evidence type="ECO:0000313" key="2">
    <source>
        <dbReference type="Proteomes" id="UP001234202"/>
    </source>
</evidence>